<proteinExistence type="predicted"/>
<gene>
    <name evidence="2" type="ORF">ACFP90_21795</name>
</gene>
<dbReference type="RefSeq" id="WP_224612403.1">
    <property type="nucleotide sequence ID" value="NZ_JAIQXV010000026.1"/>
</dbReference>
<keyword evidence="1" id="KW-0732">Signal</keyword>
<reference evidence="3" key="1">
    <citation type="journal article" date="2019" name="Int. J. Syst. Evol. Microbiol.">
        <title>The Global Catalogue of Microorganisms (GCM) 10K type strain sequencing project: providing services to taxonomists for standard genome sequencing and annotation.</title>
        <authorList>
            <consortium name="The Broad Institute Genomics Platform"/>
            <consortium name="The Broad Institute Genome Sequencing Center for Infectious Disease"/>
            <person name="Wu L."/>
            <person name="Ma J."/>
        </authorList>
    </citation>
    <scope>NUCLEOTIDE SEQUENCE [LARGE SCALE GENOMIC DNA]</scope>
    <source>
        <strain evidence="3">CCUG 63830</strain>
    </source>
</reference>
<comment type="caution">
    <text evidence="2">The sequence shown here is derived from an EMBL/GenBank/DDBJ whole genome shotgun (WGS) entry which is preliminary data.</text>
</comment>
<sequence>MKRLILLALALMACRPAPAETLQQTKGSALLTPEQLNQLILDRLAQSDFQQIDRVKFYGPGSDQEGTRSYVSKLSRDEVLGIFAEMIEPHVVDMRWAEDYGQFHGTFRVKSDPKMLFGLAVSFIKEKTDTFKAAPEILKENQSDIVYTPPVVWDEP</sequence>
<keyword evidence="3" id="KW-1185">Reference proteome</keyword>
<feature type="chain" id="PRO_5047461757" description="Nuclear transport factor 2 family protein" evidence="1">
    <location>
        <begin position="20"/>
        <end position="156"/>
    </location>
</feature>
<dbReference type="Proteomes" id="UP001596317">
    <property type="component" value="Unassembled WGS sequence"/>
</dbReference>
<protein>
    <recommendedName>
        <fullName evidence="4">Nuclear transport factor 2 family protein</fullName>
    </recommendedName>
</protein>
<feature type="signal peptide" evidence="1">
    <location>
        <begin position="1"/>
        <end position="19"/>
    </location>
</feature>
<evidence type="ECO:0008006" key="4">
    <source>
        <dbReference type="Google" id="ProtNLM"/>
    </source>
</evidence>
<organism evidence="2 3">
    <name type="scientific">Deinococcus multiflagellatus</name>
    <dbReference type="NCBI Taxonomy" id="1656887"/>
    <lineage>
        <taxon>Bacteria</taxon>
        <taxon>Thermotogati</taxon>
        <taxon>Deinococcota</taxon>
        <taxon>Deinococci</taxon>
        <taxon>Deinococcales</taxon>
        <taxon>Deinococcaceae</taxon>
        <taxon>Deinococcus</taxon>
    </lineage>
</organism>
<evidence type="ECO:0000256" key="1">
    <source>
        <dbReference type="SAM" id="SignalP"/>
    </source>
</evidence>
<name>A0ABW1ZPZ6_9DEIO</name>
<evidence type="ECO:0000313" key="3">
    <source>
        <dbReference type="Proteomes" id="UP001596317"/>
    </source>
</evidence>
<accession>A0ABW1ZPZ6</accession>
<evidence type="ECO:0000313" key="2">
    <source>
        <dbReference type="EMBL" id="MFC6662688.1"/>
    </source>
</evidence>
<dbReference type="EMBL" id="JBHSWB010000002">
    <property type="protein sequence ID" value="MFC6662688.1"/>
    <property type="molecule type" value="Genomic_DNA"/>
</dbReference>